<evidence type="ECO:0000313" key="9">
    <source>
        <dbReference type="Proteomes" id="UP000269221"/>
    </source>
</evidence>
<evidence type="ECO:0000313" key="8">
    <source>
        <dbReference type="EMBL" id="RMC15101.1"/>
    </source>
</evidence>
<feature type="region of interest" description="Disordered" evidence="4">
    <location>
        <begin position="450"/>
        <end position="469"/>
    </location>
</feature>
<accession>A0A3M0KR63</accession>
<dbReference type="InterPro" id="IPR026854">
    <property type="entry name" value="VPS13_N"/>
</dbReference>
<keyword evidence="3" id="KW-0445">Lipid transport</keyword>
<dbReference type="InterPro" id="IPR039782">
    <property type="entry name" value="VPS13B"/>
</dbReference>
<feature type="region of interest" description="Disordered" evidence="4">
    <location>
        <begin position="834"/>
        <end position="876"/>
    </location>
</feature>
<organism evidence="8 9">
    <name type="scientific">Hirundo rustica rustica</name>
    <dbReference type="NCBI Taxonomy" id="333673"/>
    <lineage>
        <taxon>Eukaryota</taxon>
        <taxon>Metazoa</taxon>
        <taxon>Chordata</taxon>
        <taxon>Craniata</taxon>
        <taxon>Vertebrata</taxon>
        <taxon>Euteleostomi</taxon>
        <taxon>Archelosauria</taxon>
        <taxon>Archosauria</taxon>
        <taxon>Dinosauria</taxon>
        <taxon>Saurischia</taxon>
        <taxon>Theropoda</taxon>
        <taxon>Coelurosauria</taxon>
        <taxon>Aves</taxon>
        <taxon>Neognathae</taxon>
        <taxon>Neoaves</taxon>
        <taxon>Telluraves</taxon>
        <taxon>Australaves</taxon>
        <taxon>Passeriformes</taxon>
        <taxon>Sylvioidea</taxon>
        <taxon>Hirundinidae</taxon>
        <taxon>Hirundo</taxon>
    </lineage>
</organism>
<feature type="region of interest" description="Disordered" evidence="4">
    <location>
        <begin position="59"/>
        <end position="89"/>
    </location>
</feature>
<sequence length="2805" mass="312386">MAISAVLLSSVQGLAINVDPVLYTWLTYQPQKRVSRHIQQQSVGAVPLGVSVTRKKEDEASVGSAPLARQQSNQASEYASSPVKTKTVTESRPLSLPVKTVLNSSESCRSPEERMKEFIGIVWNAVKCLTLQLEVQSCCVFLPNDSLPSPSTIVSGDIPGTVRNWYHGQASMPGTLVVCLPQIKIMSAGHKHMEPLQEIPFVVLRPILEEGDAFPWTISLHHFSIYTLLGQQMTLNLVEPMGCTSTLAVTSQKLLPSGPESRHSFVVCLHVDLESLEIKCSNPQVQLLYELAEITSKVWNKIQRKGVLYQSVSSVYTETMTGPAPPSSPVKSSVGTIPPDTSTYSPSADIGTTTEGDSLQGGDDSPFSDSITLEQTTSNIGVSSGRVSLWMQWMLPKITVKLFAPDPRNNGTEVCIVSELEDLSASVDMQDVYTKIKCKIESFNIDHYRNRLPRSQKEKRKSPGQPMRTHALTSRNLPLIYINTGVIRVFFPKNEEDHHIGEANPSIKEDTLVLKIGSVSMAPQADNPLSRAVLRKDIYQRALNLGILRDPGSEVEDRQYQIDLQSINIGTAYWNQLKPEKENGKGGVSTETERNSQNPALEWNMASSIRRHQERRAILTPILTDFTVRITAAPAIIFTKIDAAENLHPEEILVCGHSLEVNMTTNLDFFLNVAQVQLLQHLVQANMVGLEPSSSTTEILIDLDKLPSPLKVILKQAQLLRLSSPHEIHISHKLNSPELDTELQVSKQEQKKMDVADGGTVETSSRYSGAQDSGIGSDSVKIRIIQIEQHSGTSQHRIARPSRQSSIVKNLNFIPFDIFVTASRISLMTYSCTASPKSKSVQDQKDGEKISKSSLNLPEAVSGSSHDPKKPSQPCISSVTAEDLLNSNPPPSAGRKPGLLSLESLHASTRSSARQALGITIVRQPGRRGTGDVELQPFLYLVVSQPSVLLSCHHRKQKVEISVFDAGLKGVASDYKCTDPGKTLPETLDYCKIWLQTVAGEVDAKSGIPPPLITVQIKDFLNGPADINVDISKPLKANLSFARLDQINQFLKKIVTTNEDMPRKEAASSAGIIPDEDVTLISRHPSTKEFLPAAHTNTVQKASVQENLWQALSFFQKISIHTVQMVVLMETIPHPSKPCLLVSFSNLSGSLNIKGGHKAAGIHGSSLALDIKDFLLKTSLKERAKSLIGPFCCSVNLEAKWCKHSGDPGPEQSIPKIYIDLRGGLLQVFWGQEHLNCLVLLQELLWQYLTEKGSVETLIPERTHPTCFSAERNQASKTEHTSDDLRTGLFQYIQDAEAQKLPSAYEVVFYNETEDSPGMMLWRYPEPRVLTLVRINPVPFNTTEDPDISTADLGDVLQIPCSLEYWDELQKSFVAFREFSLSESKVCELQLPSISLVSDQKELIASDLWRIVLNSSQNVADDQRWTESNRMRFNKSKCRVLHFGRNNPLQRYRLGTVWLDSAQEERDLGALVTAAEREPAVCPGGQEGQWHPGLDQEWCGQQEQGGHSSPVPGTAPPKFLQPFLSDKNMPSELEYMIVSFDEPHVYLRQWNDESVFQEIQFSTQADCKLLECRNVTMQRVVKPFKIWGQFAVSSSTAGRLFDCTIMVDPIFISFGQYALHSLNTAIQAWQQNRCPEAEEFVFSHFVICNDTQETLRFGQVDTDENILLATLHSHQYSWRSHKSPQLLHICIEGWGNWRWSEPFSVDNTGTFIRTIQYKGRTASLVIKVQQLSGVQKQILICGRQTVCSYLSESIELKVVQHYISQDGQAVVKEHINCLAAKQKLPSYILENNELTELSVKSTGDEDWSQDVCLSSKHTEHSTVIQIVFSPLFIVRSHLPDPIIIHIEKRSLGLNETQVIPGKGQEKALQNIEPDLTHHLTFQAREEDDPSECAVPISTTLIKQIATKSHPGGNASQVLSEFYGTASPPQPAWPYNRKDSDSSEQLSQWDSPMRVKLSVWKPCVKTVLIELLPWALLINQSKWDLWLFEGEKILLQVPSGKVIIPPNFEEAFQVGIYWANTNTVHKSVAIKLVHNVTSPKWKDADNGEVVTLDEEGFVEAEIKLGAFPGHQKLCEFCISSMVRQGIQILQIEDKTTIINDTSYQIYYRPQLFISKPDSEEEIVFLTGFGCVYVDITHHCGTLVITLAPEGRAGPVGINLNRTQEQTLSLKMFISQLSLAAFDDITNHKVSSELLRLTADNVFLHMTPGTGSLSQEFQQDSVEGLPQFHSLQVYCEDLQLDNQLYSKSNFHFAVLLCQEEKNETAQWSRMNNLLVCNKDLESYKENCFIKLCIAFSEEENFTFHVNDLSFELKPARLYVEDTFVYYIKTLFDTYLPENKTACKSMNASDTTLIVPEQVREHARALVKPVKLRKLKIQPVNLLVSIHASLKLYIASDHTPLSFSVFERGPIFTTARQLVHALAMHYAAGALFRAGWVVGSLEILGSPASLVRSIGNGIADFFRLPYEGLTRGPGAFVSGVSRGTTSFVKHISKGTLTSITNLATSLARNMDRLSLDEEHYNRQEEWRRQLPESLGEGLRQGLSRLGISLLGAIAGIVDQPMQNFQRVSEAQASAGHKARGVISGVGKGIMGVFTKPIGGAAELVSQTGYGILHGAGLSQLPKQRSHPNDQHVEQAPNSHVKYVWKMLQSLGRPEVHMALDVMIVSGSGQQHEGCLLLTSEVLFVVSISEDTQQQAFPVTEIDCLEDDQQKDLLKVQLKQQRVPSDLEAEGARERLSEQQYNRLVEYITKTSYHLAPSTATAPAPQTVATEQPLTITKTYHYVVDPNFAQVFISKFTMVKNKALRKGFN</sequence>
<comment type="caution">
    <text evidence="8">The sequence shown here is derived from an EMBL/GenBank/DDBJ whole genome shotgun (WGS) entry which is preliminary data.</text>
</comment>
<dbReference type="GO" id="GO:0006869">
    <property type="term" value="P:lipid transport"/>
    <property type="evidence" value="ECO:0007669"/>
    <property type="project" value="UniProtKB-KW"/>
</dbReference>
<dbReference type="OrthoDB" id="445152at2759"/>
<feature type="compositionally biased region" description="Basic residues" evidence="4">
    <location>
        <begin position="450"/>
        <end position="462"/>
    </location>
</feature>
<feature type="compositionally biased region" description="Polar residues" evidence="4">
    <location>
        <begin position="69"/>
        <end position="89"/>
    </location>
</feature>
<dbReference type="EMBL" id="QRBI01000104">
    <property type="protein sequence ID" value="RMC15101.1"/>
    <property type="molecule type" value="Genomic_DNA"/>
</dbReference>
<dbReference type="InterPro" id="IPR056747">
    <property type="entry name" value="VPS13-like_M"/>
</dbReference>
<feature type="region of interest" description="Disordered" evidence="4">
    <location>
        <begin position="318"/>
        <end position="367"/>
    </location>
</feature>
<feature type="compositionally biased region" description="Polar residues" evidence="4">
    <location>
        <begin position="761"/>
        <end position="775"/>
    </location>
</feature>
<evidence type="ECO:0008006" key="10">
    <source>
        <dbReference type="Google" id="ProtNLM"/>
    </source>
</evidence>
<evidence type="ECO:0000259" key="6">
    <source>
        <dbReference type="Pfam" id="PF25033"/>
    </source>
</evidence>
<evidence type="ECO:0000259" key="5">
    <source>
        <dbReference type="Pfam" id="PF12624"/>
    </source>
</evidence>
<dbReference type="Pfam" id="PF25033">
    <property type="entry name" value="VPS13_M"/>
    <property type="match status" value="1"/>
</dbReference>
<evidence type="ECO:0000259" key="7">
    <source>
        <dbReference type="Pfam" id="PF25036"/>
    </source>
</evidence>
<dbReference type="InterPro" id="IPR009543">
    <property type="entry name" value="VPS13_VAB"/>
</dbReference>
<evidence type="ECO:0000256" key="3">
    <source>
        <dbReference type="ARBA" id="ARBA00023055"/>
    </source>
</evidence>
<keyword evidence="2" id="KW-0813">Transport</keyword>
<dbReference type="Proteomes" id="UP000269221">
    <property type="component" value="Unassembled WGS sequence"/>
</dbReference>
<comment type="similarity">
    <text evidence="1">Belongs to the VPS13 family.</text>
</comment>
<dbReference type="STRING" id="333673.A0A3M0KR63"/>
<dbReference type="PANTHER" id="PTHR12517">
    <property type="entry name" value="VACUOLAR PROTEIN SORTING-ASSOCIATED PROTEIN 13B"/>
    <property type="match status" value="1"/>
</dbReference>
<gene>
    <name evidence="8" type="ORF">DUI87_07281</name>
</gene>
<keyword evidence="9" id="KW-1185">Reference proteome</keyword>
<evidence type="ECO:0000256" key="1">
    <source>
        <dbReference type="ARBA" id="ARBA00006545"/>
    </source>
</evidence>
<feature type="compositionally biased region" description="Basic and acidic residues" evidence="4">
    <location>
        <begin position="840"/>
        <end position="851"/>
    </location>
</feature>
<feature type="compositionally biased region" description="Polar residues" evidence="4">
    <location>
        <begin position="339"/>
        <end position="357"/>
    </location>
</feature>
<feature type="region of interest" description="Disordered" evidence="4">
    <location>
        <begin position="750"/>
        <end position="775"/>
    </location>
</feature>
<dbReference type="Pfam" id="PF12624">
    <property type="entry name" value="VPS13_N"/>
    <property type="match status" value="1"/>
</dbReference>
<feature type="domain" description="VPS13-like middle region" evidence="6">
    <location>
        <begin position="509"/>
        <end position="1584"/>
    </location>
</feature>
<evidence type="ECO:0000256" key="2">
    <source>
        <dbReference type="ARBA" id="ARBA00022448"/>
    </source>
</evidence>
<dbReference type="PANTHER" id="PTHR12517:SF0">
    <property type="entry name" value="INTERMEMBRANE LIPID TRANSFER PROTEIN VPS13B"/>
    <property type="match status" value="1"/>
</dbReference>
<reference evidence="8 9" key="1">
    <citation type="submission" date="2018-07" db="EMBL/GenBank/DDBJ databases">
        <title>A high quality draft genome assembly of the barn swallow (H. rustica rustica).</title>
        <authorList>
            <person name="Formenti G."/>
            <person name="Chiara M."/>
            <person name="Poveda L."/>
            <person name="Francoijs K.-J."/>
            <person name="Bonisoli-Alquati A."/>
            <person name="Canova L."/>
            <person name="Gianfranceschi L."/>
            <person name="Horner D.S."/>
            <person name="Saino N."/>
        </authorList>
    </citation>
    <scope>NUCLEOTIDE SEQUENCE [LARGE SCALE GENOMIC DNA]</scope>
    <source>
        <strain evidence="8">Chelidonia</strain>
        <tissue evidence="8">Blood</tissue>
    </source>
</reference>
<evidence type="ECO:0000256" key="4">
    <source>
        <dbReference type="SAM" id="MobiDB-lite"/>
    </source>
</evidence>
<feature type="domain" description="Chorein N-terminal" evidence="5">
    <location>
        <begin position="7"/>
        <end position="477"/>
    </location>
</feature>
<proteinExistence type="inferred from homology"/>
<dbReference type="Pfam" id="PF25036">
    <property type="entry name" value="VPS13_VAB"/>
    <property type="match status" value="1"/>
</dbReference>
<feature type="domain" description="Vacuolar protein sorting-associated protein 13 VPS13 adaptor binding" evidence="7">
    <location>
        <begin position="1644"/>
        <end position="1728"/>
    </location>
</feature>
<name>A0A3M0KR63_HIRRU</name>
<protein>
    <recommendedName>
        <fullName evidence="10">Vacuolar protein sorting-associated protein 13B</fullName>
    </recommendedName>
</protein>